<dbReference type="PANTHER" id="PTHR13237:SF9">
    <property type="entry name" value="NEUROGUIDIN"/>
    <property type="match status" value="1"/>
</dbReference>
<gene>
    <name evidence="2" type="ORF">POCULU_LOCUS2177</name>
</gene>
<evidence type="ECO:0000256" key="1">
    <source>
        <dbReference type="SAM" id="MobiDB-lite"/>
    </source>
</evidence>
<protein>
    <submittedName>
        <fullName evidence="2">10054_t:CDS:1</fullName>
    </submittedName>
</protein>
<accession>A0A9N8WQF0</accession>
<evidence type="ECO:0000313" key="2">
    <source>
        <dbReference type="EMBL" id="CAG8493025.1"/>
    </source>
</evidence>
<dbReference type="GO" id="GO:0032040">
    <property type="term" value="C:small-subunit processome"/>
    <property type="evidence" value="ECO:0007669"/>
    <property type="project" value="TreeGrafter"/>
</dbReference>
<organism evidence="2 3">
    <name type="scientific">Paraglomus occultum</name>
    <dbReference type="NCBI Taxonomy" id="144539"/>
    <lineage>
        <taxon>Eukaryota</taxon>
        <taxon>Fungi</taxon>
        <taxon>Fungi incertae sedis</taxon>
        <taxon>Mucoromycota</taxon>
        <taxon>Glomeromycotina</taxon>
        <taxon>Glomeromycetes</taxon>
        <taxon>Paraglomerales</taxon>
        <taxon>Paraglomeraceae</taxon>
        <taxon>Paraglomus</taxon>
    </lineage>
</organism>
<evidence type="ECO:0000313" key="3">
    <source>
        <dbReference type="Proteomes" id="UP000789572"/>
    </source>
</evidence>
<dbReference type="PANTHER" id="PTHR13237">
    <property type="entry name" value="SOMETHING ABOUT SILENCING PROTEIN 10-RELATED"/>
    <property type="match status" value="1"/>
</dbReference>
<proteinExistence type="predicted"/>
<dbReference type="Pfam" id="PF04000">
    <property type="entry name" value="Sas10_Utp3"/>
    <property type="match status" value="1"/>
</dbReference>
<dbReference type="InterPro" id="IPR007146">
    <property type="entry name" value="Sas10/Utp3/C1D"/>
</dbReference>
<dbReference type="Proteomes" id="UP000789572">
    <property type="component" value="Unassembled WGS sequence"/>
</dbReference>
<feature type="region of interest" description="Disordered" evidence="1">
    <location>
        <begin position="297"/>
        <end position="331"/>
    </location>
</feature>
<dbReference type="AlphaFoldDB" id="A0A9N8WQF0"/>
<feature type="compositionally biased region" description="Acidic residues" evidence="1">
    <location>
        <begin position="302"/>
        <end position="311"/>
    </location>
</feature>
<dbReference type="GO" id="GO:0000462">
    <property type="term" value="P:maturation of SSU-rRNA from tricistronic rRNA transcript (SSU-rRNA, 5.8S rRNA, LSU-rRNA)"/>
    <property type="evidence" value="ECO:0007669"/>
    <property type="project" value="TreeGrafter"/>
</dbReference>
<dbReference type="OrthoDB" id="203440at2759"/>
<keyword evidence="3" id="KW-1185">Reference proteome</keyword>
<reference evidence="2" key="1">
    <citation type="submission" date="2021-06" db="EMBL/GenBank/DDBJ databases">
        <authorList>
            <person name="Kallberg Y."/>
            <person name="Tangrot J."/>
            <person name="Rosling A."/>
        </authorList>
    </citation>
    <scope>NUCLEOTIDE SEQUENCE</scope>
    <source>
        <strain evidence="2">IA702</strain>
    </source>
</reference>
<sequence>MQQDTEEFLRHIRELRGKINDVKQQLSKITKSDQLKTINGVSLFDVKNIGLLQYITNLAFLIHIKLDGKPLSEHPVVMNLVELRVVLEKIKPIEQKLKYQIDKLIRTAKFGENIETEKATAKTALIDPLSFKPNPDNFVAGAEESKNDDVTEGSQGVYKAPKLAPVHFEEDKGKLSKREKERARALVRASKSRLMKDIITEYDDRPEEVAVIGASQESIAQLDDKDKQKIAERERYEEENFVRLVLPKKELKRMKASTVRELENEFENLNDFSNLVNVHEDVRPSDANVLARRKSREKMINDEEMDEDADEPIQQSRKNNKRHELFDGLLTDPSKIKKRRTKFETLKRRMKRQKR</sequence>
<name>A0A9N8WQF0_9GLOM</name>
<comment type="caution">
    <text evidence="2">The sequence shown here is derived from an EMBL/GenBank/DDBJ whole genome shotgun (WGS) entry which is preliminary data.</text>
</comment>
<dbReference type="EMBL" id="CAJVPJ010000192">
    <property type="protein sequence ID" value="CAG8493025.1"/>
    <property type="molecule type" value="Genomic_DNA"/>
</dbReference>